<feature type="coiled-coil region" evidence="8">
    <location>
        <begin position="169"/>
        <end position="210"/>
    </location>
</feature>
<keyword evidence="5" id="KW-0804">Transcription</keyword>
<sequence>MMSENLLQQIQSNLADARSKFKEATESLEKLHGQSKKKLQDRKRGAAIHDSENGTGAIDASGIPAKRAYGAGHTAGSVFQRVAVPSNRQEYSRPAAAAATASVPLEEFQRARRAAIKEQTASEDNEIKARNRRMFGVMLGTLKQFTAAERDRERQESYQHRREVEQRIEESVKREQEQMQRDITELAREKKRRQAEIVALETQMQLVETQNAWRRSTEQLRGSIRTLADSHPYRLYYRPRQFCDRARRRRELSARQIDAEIADRDRQLREDVERALKEAEAAGEKVALATGKEEEEGVVKEANQSKPEPVKRLLSSVAVVPQQQQQQQQQAAADSAEKPSGSRHNSNSPS</sequence>
<evidence type="ECO:0000256" key="7">
    <source>
        <dbReference type="ARBA" id="ARBA00023242"/>
    </source>
</evidence>
<keyword evidence="6" id="KW-0508">mRNA splicing</keyword>
<dbReference type="Pfam" id="PF04696">
    <property type="entry name" value="Pinin_SDK_memA"/>
    <property type="match status" value="1"/>
</dbReference>
<dbReference type="AlphaFoldDB" id="A0A267E748"/>
<keyword evidence="7" id="KW-0539">Nucleus</keyword>
<comment type="similarity">
    <text evidence="2">Belongs to the pinin family.</text>
</comment>
<keyword evidence="8" id="KW-0175">Coiled coil</keyword>
<dbReference type="PANTHER" id="PTHR12707:SF0">
    <property type="entry name" value="PININ"/>
    <property type="match status" value="1"/>
</dbReference>
<gene>
    <name evidence="11" type="ORF">BOX15_Mlig026875g1</name>
</gene>
<dbReference type="InterPro" id="IPR006786">
    <property type="entry name" value="Pinin_SDK_MemA"/>
</dbReference>
<feature type="compositionally biased region" description="Basic and acidic residues" evidence="9">
    <location>
        <begin position="21"/>
        <end position="32"/>
    </location>
</feature>
<feature type="region of interest" description="Disordered" evidence="9">
    <location>
        <begin position="280"/>
        <end position="350"/>
    </location>
</feature>
<feature type="compositionally biased region" description="Basic and acidic residues" evidence="9">
    <location>
        <begin position="42"/>
        <end position="52"/>
    </location>
</feature>
<dbReference type="EMBL" id="NIVC01002493">
    <property type="protein sequence ID" value="PAA57400.1"/>
    <property type="molecule type" value="Genomic_DNA"/>
</dbReference>
<evidence type="ECO:0000256" key="5">
    <source>
        <dbReference type="ARBA" id="ARBA00023163"/>
    </source>
</evidence>
<dbReference type="GO" id="GO:0008380">
    <property type="term" value="P:RNA splicing"/>
    <property type="evidence" value="ECO:0007669"/>
    <property type="project" value="UniProtKB-KW"/>
</dbReference>
<evidence type="ECO:0000256" key="4">
    <source>
        <dbReference type="ARBA" id="ARBA00023015"/>
    </source>
</evidence>
<reference evidence="11 12" key="1">
    <citation type="submission" date="2017-06" db="EMBL/GenBank/DDBJ databases">
        <title>A platform for efficient transgenesis in Macrostomum lignano, a flatworm model organism for stem cell research.</title>
        <authorList>
            <person name="Berezikov E."/>
        </authorList>
    </citation>
    <scope>NUCLEOTIDE SEQUENCE [LARGE SCALE GENOMIC DNA]</scope>
    <source>
        <strain evidence="11">DV1</strain>
        <tissue evidence="11">Whole organism</tissue>
    </source>
</reference>
<dbReference type="InterPro" id="IPR039853">
    <property type="entry name" value="Pinin"/>
</dbReference>
<dbReference type="Proteomes" id="UP000215902">
    <property type="component" value="Unassembled WGS sequence"/>
</dbReference>
<proteinExistence type="inferred from homology"/>
<dbReference type="GO" id="GO:0006397">
    <property type="term" value="P:mRNA processing"/>
    <property type="evidence" value="ECO:0007669"/>
    <property type="project" value="UniProtKB-KW"/>
</dbReference>
<comment type="caution">
    <text evidence="11">The sequence shown here is derived from an EMBL/GenBank/DDBJ whole genome shotgun (WGS) entry which is preliminary data.</text>
</comment>
<evidence type="ECO:0000256" key="6">
    <source>
        <dbReference type="ARBA" id="ARBA00023187"/>
    </source>
</evidence>
<dbReference type="GO" id="GO:0071013">
    <property type="term" value="C:catalytic step 2 spliceosome"/>
    <property type="evidence" value="ECO:0007669"/>
    <property type="project" value="TreeGrafter"/>
</dbReference>
<dbReference type="PANTHER" id="PTHR12707">
    <property type="entry name" value="PINN"/>
    <property type="match status" value="1"/>
</dbReference>
<name>A0A267E748_9PLAT</name>
<feature type="domain" description="Pinin/SDK/MemA protein" evidence="10">
    <location>
        <begin position="126"/>
        <end position="249"/>
    </location>
</feature>
<accession>A0A267E748</accession>
<dbReference type="STRING" id="282301.A0A267E748"/>
<evidence type="ECO:0000259" key="10">
    <source>
        <dbReference type="Pfam" id="PF04696"/>
    </source>
</evidence>
<protein>
    <recommendedName>
        <fullName evidence="10">Pinin/SDK/MemA protein domain-containing protein</fullName>
    </recommendedName>
</protein>
<evidence type="ECO:0000313" key="11">
    <source>
        <dbReference type="EMBL" id="PAA57400.1"/>
    </source>
</evidence>
<evidence type="ECO:0000313" key="12">
    <source>
        <dbReference type="Proteomes" id="UP000215902"/>
    </source>
</evidence>
<evidence type="ECO:0000256" key="3">
    <source>
        <dbReference type="ARBA" id="ARBA00022664"/>
    </source>
</evidence>
<evidence type="ECO:0000256" key="2">
    <source>
        <dbReference type="ARBA" id="ARBA00010386"/>
    </source>
</evidence>
<evidence type="ECO:0000256" key="9">
    <source>
        <dbReference type="SAM" id="MobiDB-lite"/>
    </source>
</evidence>
<feature type="region of interest" description="Disordered" evidence="9">
    <location>
        <begin position="21"/>
        <end position="60"/>
    </location>
</feature>
<dbReference type="OrthoDB" id="330772at2759"/>
<feature type="compositionally biased region" description="Low complexity" evidence="9">
    <location>
        <begin position="322"/>
        <end position="333"/>
    </location>
</feature>
<keyword evidence="12" id="KW-1185">Reference proteome</keyword>
<keyword evidence="3" id="KW-0507">mRNA processing</keyword>
<keyword evidence="4" id="KW-0805">Transcription regulation</keyword>
<comment type="subcellular location">
    <subcellularLocation>
        <location evidence="1">Nucleus</location>
    </subcellularLocation>
</comment>
<evidence type="ECO:0000256" key="1">
    <source>
        <dbReference type="ARBA" id="ARBA00004123"/>
    </source>
</evidence>
<evidence type="ECO:0000256" key="8">
    <source>
        <dbReference type="SAM" id="Coils"/>
    </source>
</evidence>
<organism evidence="11 12">
    <name type="scientific">Macrostomum lignano</name>
    <dbReference type="NCBI Taxonomy" id="282301"/>
    <lineage>
        <taxon>Eukaryota</taxon>
        <taxon>Metazoa</taxon>
        <taxon>Spiralia</taxon>
        <taxon>Lophotrochozoa</taxon>
        <taxon>Platyhelminthes</taxon>
        <taxon>Rhabditophora</taxon>
        <taxon>Macrostomorpha</taxon>
        <taxon>Macrostomida</taxon>
        <taxon>Macrostomidae</taxon>
        <taxon>Macrostomum</taxon>
    </lineage>
</organism>